<proteinExistence type="predicted"/>
<protein>
    <submittedName>
        <fullName evidence="3">PorT family protein</fullName>
    </submittedName>
</protein>
<accession>A0A4U0NX40</accession>
<dbReference type="Pfam" id="PF13568">
    <property type="entry name" value="OMP_b-brl_2"/>
    <property type="match status" value="1"/>
</dbReference>
<dbReference type="InterPro" id="IPR025665">
    <property type="entry name" value="Beta-barrel_OMP_2"/>
</dbReference>
<evidence type="ECO:0000259" key="2">
    <source>
        <dbReference type="Pfam" id="PF13568"/>
    </source>
</evidence>
<feature type="signal peptide" evidence="1">
    <location>
        <begin position="1"/>
        <end position="20"/>
    </location>
</feature>
<gene>
    <name evidence="3" type="ORF">FAZ15_15240</name>
</gene>
<evidence type="ECO:0000313" key="4">
    <source>
        <dbReference type="Proteomes" id="UP000306808"/>
    </source>
</evidence>
<reference evidence="3 4" key="1">
    <citation type="submission" date="2019-04" db="EMBL/GenBank/DDBJ databases">
        <title>Sphingobacterium olei sp. nov., isolated from oil-contaminated soil.</title>
        <authorList>
            <person name="Liu B."/>
        </authorList>
    </citation>
    <scope>NUCLEOTIDE SEQUENCE [LARGE SCALE GENOMIC DNA]</scope>
    <source>
        <strain evidence="3 4">HAL-9</strain>
    </source>
</reference>
<comment type="caution">
    <text evidence="3">The sequence shown here is derived from an EMBL/GenBank/DDBJ whole genome shotgun (WGS) entry which is preliminary data.</text>
</comment>
<dbReference type="AlphaFoldDB" id="A0A4U0NX40"/>
<keyword evidence="1" id="KW-0732">Signal</keyword>
<evidence type="ECO:0000256" key="1">
    <source>
        <dbReference type="SAM" id="SignalP"/>
    </source>
</evidence>
<organism evidence="3 4">
    <name type="scientific">Sphingobacterium olei</name>
    <dbReference type="NCBI Taxonomy" id="2571155"/>
    <lineage>
        <taxon>Bacteria</taxon>
        <taxon>Pseudomonadati</taxon>
        <taxon>Bacteroidota</taxon>
        <taxon>Sphingobacteriia</taxon>
        <taxon>Sphingobacteriales</taxon>
        <taxon>Sphingobacteriaceae</taxon>
        <taxon>Sphingobacterium</taxon>
    </lineage>
</organism>
<feature type="domain" description="Outer membrane protein beta-barrel" evidence="2">
    <location>
        <begin position="19"/>
        <end position="192"/>
    </location>
</feature>
<dbReference type="Proteomes" id="UP000306808">
    <property type="component" value="Unassembled WGS sequence"/>
</dbReference>
<sequence>MKKLLLSFGAVVLLAAGAQAQVSYGLKAGVNLGKYSNQSDLAKDYQTNNVSFFVTGFADLPVATNFSVQPGLSLQGKGNKYNFDGDGLDGKSTTNVMSIEIPVNAVYWIPTGASGSVFLGAGPYVGFNVSGKQKYEGNVGDWGAEGESDIDFGSGDNEMKVIDAGANFLAGYKFGNGFLINAGYGLGLSNLSNNSNSDNKFSNRVLSFGVGFQF</sequence>
<keyword evidence="4" id="KW-1185">Reference proteome</keyword>
<feature type="chain" id="PRO_5020513535" evidence="1">
    <location>
        <begin position="21"/>
        <end position="214"/>
    </location>
</feature>
<dbReference type="EMBL" id="SUME01000006">
    <property type="protein sequence ID" value="TJZ54824.1"/>
    <property type="molecule type" value="Genomic_DNA"/>
</dbReference>
<evidence type="ECO:0000313" key="3">
    <source>
        <dbReference type="EMBL" id="TJZ54824.1"/>
    </source>
</evidence>
<dbReference type="RefSeq" id="WP_136902184.1">
    <property type="nucleotide sequence ID" value="NZ_SUME01000006.1"/>
</dbReference>
<dbReference type="OrthoDB" id="1150878at2"/>
<name>A0A4U0NX40_9SPHI</name>